<protein>
    <submittedName>
        <fullName evidence="3">Glycosyltransferase family 1 protein</fullName>
    </submittedName>
</protein>
<dbReference type="GO" id="GO:0016757">
    <property type="term" value="F:glycosyltransferase activity"/>
    <property type="evidence" value="ECO:0007669"/>
    <property type="project" value="InterPro"/>
</dbReference>
<dbReference type="InterPro" id="IPR028098">
    <property type="entry name" value="Glyco_trans_4-like_N"/>
</dbReference>
<feature type="domain" description="Glycosyltransferase subfamily 4-like N-terminal" evidence="2">
    <location>
        <begin position="24"/>
        <end position="175"/>
    </location>
</feature>
<dbReference type="InterPro" id="IPR001296">
    <property type="entry name" value="Glyco_trans_1"/>
</dbReference>
<dbReference type="Proteomes" id="UP000321764">
    <property type="component" value="Unassembled WGS sequence"/>
</dbReference>
<organism evidence="3 4">
    <name type="scientific">Reinekea thalattae</name>
    <dbReference type="NCBI Taxonomy" id="2593301"/>
    <lineage>
        <taxon>Bacteria</taxon>
        <taxon>Pseudomonadati</taxon>
        <taxon>Pseudomonadota</taxon>
        <taxon>Gammaproteobacteria</taxon>
        <taxon>Oceanospirillales</taxon>
        <taxon>Saccharospirillaceae</taxon>
        <taxon>Reinekea</taxon>
    </lineage>
</organism>
<evidence type="ECO:0000259" key="2">
    <source>
        <dbReference type="Pfam" id="PF13439"/>
    </source>
</evidence>
<evidence type="ECO:0000259" key="1">
    <source>
        <dbReference type="Pfam" id="PF00534"/>
    </source>
</evidence>
<dbReference type="RefSeq" id="WP_147713314.1">
    <property type="nucleotide sequence ID" value="NZ_VKAD01000001.1"/>
</dbReference>
<sequence>MDTKTTNHPESRVLVISDAAPHRNGVGAYYADLIDDLIPYVDEVELVSPEISGEKWQGCWMVPLPGDSTQKLCFPNGFQLSRKLKSFEPTVVVIPTPGLFGLVGAMLAKRQGIKVIVGFHTWFEKLASLYWNRVQGGITRTYFDVVNKALFRLADQVLANSQEMVDIAKNMGAKKVDLMGTPIGQNLMHTPVKRVPKLLNRVLFVGRLAAEKNLPAVIAAAKACPDIEFSIAGDGPERKSLEALAAGVENVTLLGWVGRERIVQLIDDHDALVLPSKVESFGTVAMEAMARQRLVFVSEACGICEWSDLKQGLIVVDEDLSLADALQQYHSLSEFEIHRRCSISRQAALSHVQWNRELWLQCTQGEQVSRSVPVPVPVPARRSLKLMYRKIRG</sequence>
<proteinExistence type="predicted"/>
<reference evidence="3 4" key="1">
    <citation type="submission" date="2019-07" db="EMBL/GenBank/DDBJ databases">
        <title>Reinekea sp. strain SSH23 genome sequencing and assembly.</title>
        <authorList>
            <person name="Kim I."/>
        </authorList>
    </citation>
    <scope>NUCLEOTIDE SEQUENCE [LARGE SCALE GENOMIC DNA]</scope>
    <source>
        <strain evidence="3 4">SSH23</strain>
    </source>
</reference>
<dbReference type="Pfam" id="PF00534">
    <property type="entry name" value="Glycos_transf_1"/>
    <property type="match status" value="1"/>
</dbReference>
<dbReference type="PANTHER" id="PTHR45947">
    <property type="entry name" value="SULFOQUINOVOSYL TRANSFERASE SQD2"/>
    <property type="match status" value="1"/>
</dbReference>
<feature type="domain" description="Glycosyl transferase family 1" evidence="1">
    <location>
        <begin position="200"/>
        <end position="332"/>
    </location>
</feature>
<dbReference type="OrthoDB" id="9802525at2"/>
<dbReference type="Gene3D" id="3.40.50.2000">
    <property type="entry name" value="Glycogen Phosphorylase B"/>
    <property type="match status" value="2"/>
</dbReference>
<dbReference type="Pfam" id="PF13439">
    <property type="entry name" value="Glyco_transf_4"/>
    <property type="match status" value="1"/>
</dbReference>
<gene>
    <name evidence="3" type="ORF">FME95_05005</name>
</gene>
<dbReference type="SUPFAM" id="SSF53756">
    <property type="entry name" value="UDP-Glycosyltransferase/glycogen phosphorylase"/>
    <property type="match status" value="1"/>
</dbReference>
<comment type="caution">
    <text evidence="3">The sequence shown here is derived from an EMBL/GenBank/DDBJ whole genome shotgun (WGS) entry which is preliminary data.</text>
</comment>
<evidence type="ECO:0000313" key="3">
    <source>
        <dbReference type="EMBL" id="TXR53915.1"/>
    </source>
</evidence>
<name>A0A5C8Z745_9GAMM</name>
<keyword evidence="4" id="KW-1185">Reference proteome</keyword>
<accession>A0A5C8Z745</accession>
<dbReference type="InterPro" id="IPR050194">
    <property type="entry name" value="Glycosyltransferase_grp1"/>
</dbReference>
<dbReference type="AlphaFoldDB" id="A0A5C8Z745"/>
<keyword evidence="3" id="KW-0808">Transferase</keyword>
<evidence type="ECO:0000313" key="4">
    <source>
        <dbReference type="Proteomes" id="UP000321764"/>
    </source>
</evidence>
<dbReference type="EMBL" id="VKAD01000001">
    <property type="protein sequence ID" value="TXR53915.1"/>
    <property type="molecule type" value="Genomic_DNA"/>
</dbReference>
<dbReference type="PANTHER" id="PTHR45947:SF3">
    <property type="entry name" value="SULFOQUINOVOSYL TRANSFERASE SQD2"/>
    <property type="match status" value="1"/>
</dbReference>